<dbReference type="InterPro" id="IPR016040">
    <property type="entry name" value="NAD(P)-bd_dom"/>
</dbReference>
<protein>
    <recommendedName>
        <fullName evidence="1">NAD(P)-binding domain-containing protein</fullName>
    </recommendedName>
</protein>
<evidence type="ECO:0000313" key="2">
    <source>
        <dbReference type="EMBL" id="THU61101.1"/>
    </source>
</evidence>
<dbReference type="PANTHER" id="PTHR15020:SF50">
    <property type="entry name" value="UPF0659 PROTEIN YMR090W"/>
    <property type="match status" value="1"/>
</dbReference>
<reference evidence="2 3" key="1">
    <citation type="journal article" date="2019" name="Nat. Plants">
        <title>Genome sequencing of Musa balbisiana reveals subgenome evolution and function divergence in polyploid bananas.</title>
        <authorList>
            <person name="Yao X."/>
        </authorList>
    </citation>
    <scope>NUCLEOTIDE SEQUENCE [LARGE SCALE GENOMIC DNA]</scope>
    <source>
        <strain evidence="3">cv. DH-PKW</strain>
        <tissue evidence="2">Leaves</tissue>
    </source>
</reference>
<dbReference type="InterPro" id="IPR036291">
    <property type="entry name" value="NAD(P)-bd_dom_sf"/>
</dbReference>
<dbReference type="AlphaFoldDB" id="A0A4S8JGS7"/>
<gene>
    <name evidence="2" type="ORF">C4D60_Mb07t19730</name>
</gene>
<proteinExistence type="predicted"/>
<dbReference type="Pfam" id="PF13460">
    <property type="entry name" value="NAD_binding_10"/>
    <property type="match status" value="1"/>
</dbReference>
<feature type="domain" description="NAD(P)-binding" evidence="1">
    <location>
        <begin position="5"/>
        <end position="64"/>
    </location>
</feature>
<sequence>MSNYHDNGEDLIRESGIPYSIVRPCALTEEPAGADLIFDQGDNITGKISREEVARICVAALSSPYACGKTFEVKSTVPFNEPYVVDPENPPPEKDYDEYFKNLKEGVTGKEASEGSPVPVTVMVVIDDNDLIIDLADVDLNINDNEKYETKQQGICVNTQGGRGGR</sequence>
<dbReference type="STRING" id="52838.A0A4S8JGS7"/>
<dbReference type="PANTHER" id="PTHR15020">
    <property type="entry name" value="FLAVIN REDUCTASE-RELATED"/>
    <property type="match status" value="1"/>
</dbReference>
<dbReference type="SUPFAM" id="SSF51735">
    <property type="entry name" value="NAD(P)-binding Rossmann-fold domains"/>
    <property type="match status" value="1"/>
</dbReference>
<dbReference type="EMBL" id="PYDT01000005">
    <property type="protein sequence ID" value="THU61101.1"/>
    <property type="molecule type" value="Genomic_DNA"/>
</dbReference>
<comment type="caution">
    <text evidence="2">The sequence shown here is derived from an EMBL/GenBank/DDBJ whole genome shotgun (WGS) entry which is preliminary data.</text>
</comment>
<evidence type="ECO:0000259" key="1">
    <source>
        <dbReference type="Pfam" id="PF13460"/>
    </source>
</evidence>
<evidence type="ECO:0000313" key="3">
    <source>
        <dbReference type="Proteomes" id="UP000317650"/>
    </source>
</evidence>
<name>A0A4S8JGS7_MUSBA</name>
<dbReference type="Gene3D" id="3.40.50.720">
    <property type="entry name" value="NAD(P)-binding Rossmann-like Domain"/>
    <property type="match status" value="1"/>
</dbReference>
<organism evidence="2 3">
    <name type="scientific">Musa balbisiana</name>
    <name type="common">Banana</name>
    <dbReference type="NCBI Taxonomy" id="52838"/>
    <lineage>
        <taxon>Eukaryota</taxon>
        <taxon>Viridiplantae</taxon>
        <taxon>Streptophyta</taxon>
        <taxon>Embryophyta</taxon>
        <taxon>Tracheophyta</taxon>
        <taxon>Spermatophyta</taxon>
        <taxon>Magnoliopsida</taxon>
        <taxon>Liliopsida</taxon>
        <taxon>Zingiberales</taxon>
        <taxon>Musaceae</taxon>
        <taxon>Musa</taxon>
    </lineage>
</organism>
<keyword evidence="3" id="KW-1185">Reference proteome</keyword>
<accession>A0A4S8JGS7</accession>
<dbReference type="Proteomes" id="UP000317650">
    <property type="component" value="Chromosome 7"/>
</dbReference>